<organism evidence="1 2">
    <name type="scientific">Noviherbaspirillum pedocola</name>
    <dbReference type="NCBI Taxonomy" id="2801341"/>
    <lineage>
        <taxon>Bacteria</taxon>
        <taxon>Pseudomonadati</taxon>
        <taxon>Pseudomonadota</taxon>
        <taxon>Betaproteobacteria</taxon>
        <taxon>Burkholderiales</taxon>
        <taxon>Oxalobacteraceae</taxon>
        <taxon>Noviherbaspirillum</taxon>
    </lineage>
</organism>
<dbReference type="Proteomes" id="UP000622890">
    <property type="component" value="Unassembled WGS sequence"/>
</dbReference>
<evidence type="ECO:0000313" key="1">
    <source>
        <dbReference type="EMBL" id="MBK4733527.1"/>
    </source>
</evidence>
<dbReference type="Pfam" id="PF08238">
    <property type="entry name" value="Sel1"/>
    <property type="match status" value="2"/>
</dbReference>
<dbReference type="EMBL" id="JAEPBG010000001">
    <property type="protein sequence ID" value="MBK4733527.1"/>
    <property type="molecule type" value="Genomic_DNA"/>
</dbReference>
<dbReference type="AlphaFoldDB" id="A0A934W455"/>
<accession>A0A934W455</accession>
<proteinExistence type="predicted"/>
<dbReference type="PANTHER" id="PTHR11102:SF160">
    <property type="entry name" value="ERAD-ASSOCIATED E3 UBIQUITIN-PROTEIN LIGASE COMPONENT HRD3"/>
    <property type="match status" value="1"/>
</dbReference>
<dbReference type="InterPro" id="IPR050767">
    <property type="entry name" value="Sel1_AlgK"/>
</dbReference>
<dbReference type="Gene3D" id="1.25.40.10">
    <property type="entry name" value="Tetratricopeptide repeat domain"/>
    <property type="match status" value="1"/>
</dbReference>
<dbReference type="PANTHER" id="PTHR11102">
    <property type="entry name" value="SEL-1-LIKE PROTEIN"/>
    <property type="match status" value="1"/>
</dbReference>
<protein>
    <submittedName>
        <fullName evidence="1">Sel1 repeat family protein</fullName>
    </submittedName>
</protein>
<dbReference type="SUPFAM" id="SSF81901">
    <property type="entry name" value="HCP-like"/>
    <property type="match status" value="1"/>
</dbReference>
<dbReference type="InterPro" id="IPR011990">
    <property type="entry name" value="TPR-like_helical_dom_sf"/>
</dbReference>
<evidence type="ECO:0000313" key="2">
    <source>
        <dbReference type="Proteomes" id="UP000622890"/>
    </source>
</evidence>
<dbReference type="SMART" id="SM00671">
    <property type="entry name" value="SEL1"/>
    <property type="match status" value="2"/>
</dbReference>
<sequence length="124" mass="13175">MESGGSGRVMVDFASIRPHACIPLAPEDIALIAAADAGNNAAQSELALLFLQHGKPRSALYWLELAAKGGSADAMHWLGRCYLEGNGMLKDENLGMMWLAKAAAEGHAISRGMMEAMRARFCAA</sequence>
<comment type="caution">
    <text evidence="1">The sequence shown here is derived from an EMBL/GenBank/DDBJ whole genome shotgun (WGS) entry which is preliminary data.</text>
</comment>
<dbReference type="InterPro" id="IPR006597">
    <property type="entry name" value="Sel1-like"/>
</dbReference>
<keyword evidence="2" id="KW-1185">Reference proteome</keyword>
<gene>
    <name evidence="1" type="ORF">JJB74_02750</name>
</gene>
<name>A0A934W455_9BURK</name>
<reference evidence="1" key="1">
    <citation type="submission" date="2021-01" db="EMBL/GenBank/DDBJ databases">
        <title>Genome sequence of strain Noviherbaspirillum sp. DKR-6.</title>
        <authorList>
            <person name="Chaudhary D.K."/>
        </authorList>
    </citation>
    <scope>NUCLEOTIDE SEQUENCE</scope>
    <source>
        <strain evidence="1">DKR-6</strain>
    </source>
</reference>